<comment type="similarity">
    <text evidence="2">Belongs to the NAD(P)-dependent epimerase/dehydratase family. Dihydroflavonol-4-reductase subfamily.</text>
</comment>
<dbReference type="GO" id="GO:0016616">
    <property type="term" value="F:oxidoreductase activity, acting on the CH-OH group of donors, NAD or NADP as acceptor"/>
    <property type="evidence" value="ECO:0007669"/>
    <property type="project" value="TreeGrafter"/>
</dbReference>
<evidence type="ECO:0000256" key="1">
    <source>
        <dbReference type="ARBA" id="ARBA00023002"/>
    </source>
</evidence>
<dbReference type="SUPFAM" id="SSF51735">
    <property type="entry name" value="NAD(P)-binding Rossmann-fold domains"/>
    <property type="match status" value="1"/>
</dbReference>
<dbReference type="STRING" id="105984.A0A427XDA0"/>
<reference evidence="4 5" key="1">
    <citation type="submission" date="2018-11" db="EMBL/GenBank/DDBJ databases">
        <title>Genome sequence of Apiotrichum porosum DSM 27194.</title>
        <authorList>
            <person name="Aliyu H."/>
            <person name="Gorte O."/>
            <person name="Ochsenreither K."/>
        </authorList>
    </citation>
    <scope>NUCLEOTIDE SEQUENCE [LARGE SCALE GENOMIC DNA]</scope>
    <source>
        <strain evidence="4 5">DSM 27194</strain>
    </source>
</reference>
<dbReference type="GeneID" id="39589985"/>
<dbReference type="FunFam" id="3.40.50.720:FF:000191">
    <property type="entry name" value="Methylglyoxal reductase (NADPH-dependent)"/>
    <property type="match status" value="1"/>
</dbReference>
<dbReference type="InterPro" id="IPR050425">
    <property type="entry name" value="NAD(P)_dehydrat-like"/>
</dbReference>
<feature type="domain" description="NAD-dependent epimerase/dehydratase" evidence="3">
    <location>
        <begin position="10"/>
        <end position="265"/>
    </location>
</feature>
<evidence type="ECO:0000313" key="5">
    <source>
        <dbReference type="Proteomes" id="UP000279236"/>
    </source>
</evidence>
<dbReference type="Gene3D" id="3.40.50.720">
    <property type="entry name" value="NAD(P)-binding Rossmann-like Domain"/>
    <property type="match status" value="1"/>
</dbReference>
<proteinExistence type="inferred from homology"/>
<evidence type="ECO:0000256" key="2">
    <source>
        <dbReference type="ARBA" id="ARBA00023445"/>
    </source>
</evidence>
<dbReference type="InterPro" id="IPR036291">
    <property type="entry name" value="NAD(P)-bd_dom_sf"/>
</dbReference>
<dbReference type="PANTHER" id="PTHR10366">
    <property type="entry name" value="NAD DEPENDENT EPIMERASE/DEHYDRATASE"/>
    <property type="match status" value="1"/>
</dbReference>
<gene>
    <name evidence="4" type="primary">GRE2_4</name>
    <name evidence="4" type="ORF">EHS24_005442</name>
</gene>
<dbReference type="PANTHER" id="PTHR10366:SF564">
    <property type="entry name" value="STEROL-4-ALPHA-CARBOXYLATE 3-DEHYDROGENASE, DECARBOXYLATING"/>
    <property type="match status" value="1"/>
</dbReference>
<keyword evidence="5" id="KW-1185">Reference proteome</keyword>
<dbReference type="RefSeq" id="XP_028471841.1">
    <property type="nucleotide sequence ID" value="XM_028620966.1"/>
</dbReference>
<evidence type="ECO:0000259" key="3">
    <source>
        <dbReference type="Pfam" id="PF01370"/>
    </source>
</evidence>
<comment type="caution">
    <text evidence="4">The sequence shown here is derived from an EMBL/GenBank/DDBJ whole genome shotgun (WGS) entry which is preliminary data.</text>
</comment>
<dbReference type="Pfam" id="PF01370">
    <property type="entry name" value="Epimerase"/>
    <property type="match status" value="1"/>
</dbReference>
<accession>A0A427XDA0</accession>
<protein>
    <submittedName>
        <fullName evidence="4">Methylglyoxal reductase (NADPH-dependent) gre2</fullName>
    </submittedName>
</protein>
<dbReference type="EMBL" id="RSCE01000022">
    <property type="protein sequence ID" value="RSH76694.1"/>
    <property type="molecule type" value="Genomic_DNA"/>
</dbReference>
<sequence>MPAVPPGSLVLLTGASGFIATHTVQAFLDAGYPVRGTVRSKDKGEYLANLFKGSKVPFEYIIVEDIGKSGAFDEAVKDVVGVAHTASPFHFKATNPEELIRPAVDGTVGVLKSIQKHNPNVKRVVITSSVAAIRSGAPSPAVYTEKDWNEQSTENVKKLGSAANPSDKYQASKTLAEKAFWKFIEDEKPSFDGATIHPPLTMGPVIQPLGSIEQINTSNGIVLSWFRDNHKQDEIPPSAPFNWVDARDVAQAHVRALAVPEAGGERFITSAGPAGPNDYVLAFERFFPDRTTYPKGNKAEVATWHAKSDLFDGSKAERVLGIKYHQLDESVKDTIDSLVKRYNV</sequence>
<dbReference type="InterPro" id="IPR001509">
    <property type="entry name" value="Epimerase_deHydtase"/>
</dbReference>
<dbReference type="CDD" id="cd05227">
    <property type="entry name" value="AR_SDR_e"/>
    <property type="match status" value="1"/>
</dbReference>
<organism evidence="4 5">
    <name type="scientific">Apiotrichum porosum</name>
    <dbReference type="NCBI Taxonomy" id="105984"/>
    <lineage>
        <taxon>Eukaryota</taxon>
        <taxon>Fungi</taxon>
        <taxon>Dikarya</taxon>
        <taxon>Basidiomycota</taxon>
        <taxon>Agaricomycotina</taxon>
        <taxon>Tremellomycetes</taxon>
        <taxon>Trichosporonales</taxon>
        <taxon>Trichosporonaceae</taxon>
        <taxon>Apiotrichum</taxon>
    </lineage>
</organism>
<dbReference type="AlphaFoldDB" id="A0A427XDA0"/>
<dbReference type="OrthoDB" id="2735536at2759"/>
<keyword evidence="1" id="KW-0560">Oxidoreductase</keyword>
<evidence type="ECO:0000313" key="4">
    <source>
        <dbReference type="EMBL" id="RSH76694.1"/>
    </source>
</evidence>
<dbReference type="Proteomes" id="UP000279236">
    <property type="component" value="Unassembled WGS sequence"/>
</dbReference>
<name>A0A427XDA0_9TREE</name>